<keyword evidence="2" id="KW-1185">Reference proteome</keyword>
<gene>
    <name evidence="1" type="ORF">IQ10_01562</name>
</gene>
<dbReference type="Gene3D" id="3.40.50.10150">
    <property type="entry name" value="B12-dependent dehydatase associated subunit"/>
    <property type="match status" value="1"/>
</dbReference>
<dbReference type="RefSeq" id="WP_144449907.1">
    <property type="nucleotide sequence ID" value="NZ_VLKZ01000004.1"/>
</dbReference>
<dbReference type="Pfam" id="PF02288">
    <property type="entry name" value="Dehydratase_MU"/>
    <property type="match status" value="1"/>
</dbReference>
<protein>
    <submittedName>
        <fullName evidence="1">Dehydratase medium subunit</fullName>
    </submittedName>
</protein>
<evidence type="ECO:0000313" key="1">
    <source>
        <dbReference type="EMBL" id="TWI56872.1"/>
    </source>
</evidence>
<dbReference type="Proteomes" id="UP000315711">
    <property type="component" value="Unassembled WGS sequence"/>
</dbReference>
<dbReference type="InterPro" id="IPR003208">
    <property type="entry name" value="Dehydtase/Dehydtase_re"/>
</dbReference>
<dbReference type="OrthoDB" id="308037at2"/>
<proteinExistence type="predicted"/>
<dbReference type="AlphaFoldDB" id="A0A562QJD9"/>
<comment type="caution">
    <text evidence="1">The sequence shown here is derived from an EMBL/GenBank/DDBJ whole genome shotgun (WGS) entry which is preliminary data.</text>
</comment>
<dbReference type="EMBL" id="VLKZ01000004">
    <property type="protein sequence ID" value="TWI56872.1"/>
    <property type="molecule type" value="Genomic_DNA"/>
</dbReference>
<reference evidence="1 2" key="1">
    <citation type="journal article" date="2015" name="Stand. Genomic Sci.">
        <title>Genomic Encyclopedia of Bacterial and Archaeal Type Strains, Phase III: the genomes of soil and plant-associated and newly described type strains.</title>
        <authorList>
            <person name="Whitman W.B."/>
            <person name="Woyke T."/>
            <person name="Klenk H.P."/>
            <person name="Zhou Y."/>
            <person name="Lilburn T.G."/>
            <person name="Beck B.J."/>
            <person name="De Vos P."/>
            <person name="Vandamme P."/>
            <person name="Eisen J.A."/>
            <person name="Garrity G."/>
            <person name="Hugenholtz P."/>
            <person name="Kyrpides N.C."/>
        </authorList>
    </citation>
    <scope>NUCLEOTIDE SEQUENCE [LARGE SCALE GENOMIC DNA]</scope>
    <source>
        <strain evidence="1 2">CGMCC 1.10116</strain>
    </source>
</reference>
<dbReference type="InterPro" id="IPR010254">
    <property type="entry name" value="B12-dep_deHydtase_bsu"/>
</dbReference>
<name>A0A562QJD9_9BACI</name>
<sequence length="112" mass="12885">MEHKRIFIPILHREDIEPCALKEVCAGLEEEGVPYLLKQIKHENQNDSFTPLQVKVVIEDDKMMVYHEKIVSGEPYITEKKGNERLLGKNAARLVKGLPLTFVGEHERSFSN</sequence>
<accession>A0A562QJD9</accession>
<dbReference type="SUPFAM" id="SSF52968">
    <property type="entry name" value="B12-dependent dehydatase associated subunit"/>
    <property type="match status" value="1"/>
</dbReference>
<evidence type="ECO:0000313" key="2">
    <source>
        <dbReference type="Proteomes" id="UP000315711"/>
    </source>
</evidence>
<organism evidence="1 2">
    <name type="scientific">Halalkalibacter nanhaiisediminis</name>
    <dbReference type="NCBI Taxonomy" id="688079"/>
    <lineage>
        <taxon>Bacteria</taxon>
        <taxon>Bacillati</taxon>
        <taxon>Bacillota</taxon>
        <taxon>Bacilli</taxon>
        <taxon>Bacillales</taxon>
        <taxon>Bacillaceae</taxon>
        <taxon>Halalkalibacter</taxon>
    </lineage>
</organism>